<keyword evidence="3" id="KW-1185">Reference proteome</keyword>
<feature type="region of interest" description="Disordered" evidence="1">
    <location>
        <begin position="259"/>
        <end position="305"/>
    </location>
</feature>
<dbReference type="EMBL" id="VYQE01000008">
    <property type="protein sequence ID" value="KAA9005072.1"/>
    <property type="molecule type" value="Genomic_DNA"/>
</dbReference>
<dbReference type="InterPro" id="IPR038696">
    <property type="entry name" value="IalB_sf"/>
</dbReference>
<reference evidence="2 3" key="1">
    <citation type="submission" date="2019-09" db="EMBL/GenBank/DDBJ databases">
        <authorList>
            <person name="Park J.-S."/>
            <person name="Choi H.-J."/>
        </authorList>
    </citation>
    <scope>NUCLEOTIDE SEQUENCE [LARGE SCALE GENOMIC DNA]</scope>
    <source>
        <strain evidence="2 3">176SS1-4</strain>
    </source>
</reference>
<name>A0A5J5GB76_9RHOB</name>
<evidence type="ECO:0008006" key="4">
    <source>
        <dbReference type="Google" id="ProtNLM"/>
    </source>
</evidence>
<sequence>MPVLRDPALGSITANAHVHSPHDADELTTRNCHRFARNPVYGMRLCSWTSRGRRATRDDFDIFCSRLPTVIEGPLMAKLRDFAPRSVSGTPPLALALAWGISGLAGPTTAQTGQPPLPATSEDIGDWKLECFAVTEDGGPCQIYQRVQAGDTNTVALAAAVTILADSSVAVQFALPLGISLQQPPRLRLDEDDELIVLPVSRCIGDGCLIEGTISPEVVDSLTGADEATMLVRIPTGNVIPLPLSLTGFGEGLERLEEVRPEAGEGPDNPATSGLADDAPQDAPDDESSALDDPAADDSESEEAL</sequence>
<dbReference type="Pfam" id="PF06776">
    <property type="entry name" value="IalB"/>
    <property type="match status" value="1"/>
</dbReference>
<dbReference type="Proteomes" id="UP000326554">
    <property type="component" value="Unassembled WGS sequence"/>
</dbReference>
<dbReference type="Gene3D" id="2.60.40.1880">
    <property type="entry name" value="Invasion associated locus B (IalB) protein"/>
    <property type="match status" value="1"/>
</dbReference>
<feature type="compositionally biased region" description="Acidic residues" evidence="1">
    <location>
        <begin position="279"/>
        <end position="305"/>
    </location>
</feature>
<comment type="caution">
    <text evidence="2">The sequence shown here is derived from an EMBL/GenBank/DDBJ whole genome shotgun (WGS) entry which is preliminary data.</text>
</comment>
<evidence type="ECO:0000313" key="2">
    <source>
        <dbReference type="EMBL" id="KAA9005072.1"/>
    </source>
</evidence>
<organism evidence="2 3">
    <name type="scientific">Histidinibacterium aquaticum</name>
    <dbReference type="NCBI Taxonomy" id="2613962"/>
    <lineage>
        <taxon>Bacteria</taxon>
        <taxon>Pseudomonadati</taxon>
        <taxon>Pseudomonadota</taxon>
        <taxon>Alphaproteobacteria</taxon>
        <taxon>Rhodobacterales</taxon>
        <taxon>Paracoccaceae</taxon>
        <taxon>Histidinibacterium</taxon>
    </lineage>
</organism>
<evidence type="ECO:0000313" key="3">
    <source>
        <dbReference type="Proteomes" id="UP000326554"/>
    </source>
</evidence>
<dbReference type="InterPro" id="IPR010642">
    <property type="entry name" value="Invasion_prot_B"/>
</dbReference>
<evidence type="ECO:0000256" key="1">
    <source>
        <dbReference type="SAM" id="MobiDB-lite"/>
    </source>
</evidence>
<gene>
    <name evidence="2" type="ORF">F3S47_18765</name>
</gene>
<protein>
    <recommendedName>
        <fullName evidence="4">Invasion associated locus B family protein</fullName>
    </recommendedName>
</protein>
<accession>A0A5J5GB76</accession>
<dbReference type="AlphaFoldDB" id="A0A5J5GB76"/>
<proteinExistence type="predicted"/>